<protein>
    <submittedName>
        <fullName evidence="1">Uncharacterized protein</fullName>
    </submittedName>
</protein>
<reference evidence="1" key="1">
    <citation type="journal article" date="2023" name="Mol. Phylogenet. Evol.">
        <title>Genome-scale phylogeny and comparative genomics of the fungal order Sordariales.</title>
        <authorList>
            <person name="Hensen N."/>
            <person name="Bonometti L."/>
            <person name="Westerberg I."/>
            <person name="Brannstrom I.O."/>
            <person name="Guillou S."/>
            <person name="Cros-Aarteil S."/>
            <person name="Calhoun S."/>
            <person name="Haridas S."/>
            <person name="Kuo A."/>
            <person name="Mondo S."/>
            <person name="Pangilinan J."/>
            <person name="Riley R."/>
            <person name="LaButti K."/>
            <person name="Andreopoulos B."/>
            <person name="Lipzen A."/>
            <person name="Chen C."/>
            <person name="Yan M."/>
            <person name="Daum C."/>
            <person name="Ng V."/>
            <person name="Clum A."/>
            <person name="Steindorff A."/>
            <person name="Ohm R.A."/>
            <person name="Martin F."/>
            <person name="Silar P."/>
            <person name="Natvig D.O."/>
            <person name="Lalanne C."/>
            <person name="Gautier V."/>
            <person name="Ament-Velasquez S.L."/>
            <person name="Kruys A."/>
            <person name="Hutchinson M.I."/>
            <person name="Powell A.J."/>
            <person name="Barry K."/>
            <person name="Miller A.N."/>
            <person name="Grigoriev I.V."/>
            <person name="Debuchy R."/>
            <person name="Gladieux P."/>
            <person name="Hiltunen Thoren M."/>
            <person name="Johannesson H."/>
        </authorList>
    </citation>
    <scope>NUCLEOTIDE SEQUENCE</scope>
    <source>
        <strain evidence="1">PSN293</strain>
    </source>
</reference>
<reference evidence="1" key="2">
    <citation type="submission" date="2023-05" db="EMBL/GenBank/DDBJ databases">
        <authorList>
            <consortium name="Lawrence Berkeley National Laboratory"/>
            <person name="Steindorff A."/>
            <person name="Hensen N."/>
            <person name="Bonometti L."/>
            <person name="Westerberg I."/>
            <person name="Brannstrom I.O."/>
            <person name="Guillou S."/>
            <person name="Cros-Aarteil S."/>
            <person name="Calhoun S."/>
            <person name="Haridas S."/>
            <person name="Kuo A."/>
            <person name="Mondo S."/>
            <person name="Pangilinan J."/>
            <person name="Riley R."/>
            <person name="Labutti K."/>
            <person name="Andreopoulos B."/>
            <person name="Lipzen A."/>
            <person name="Chen C."/>
            <person name="Yanf M."/>
            <person name="Daum C."/>
            <person name="Ng V."/>
            <person name="Clum A."/>
            <person name="Ohm R."/>
            <person name="Martin F."/>
            <person name="Silar P."/>
            <person name="Natvig D."/>
            <person name="Lalanne C."/>
            <person name="Gautier V."/>
            <person name="Ament-Velasquez S.L."/>
            <person name="Kruys A."/>
            <person name="Hutchinson M.I."/>
            <person name="Powell A.J."/>
            <person name="Barry K."/>
            <person name="Miller A.N."/>
            <person name="Grigoriev I.V."/>
            <person name="Debuchy R."/>
            <person name="Gladieux P."/>
            <person name="Thoren M.H."/>
            <person name="Johannesson H."/>
        </authorList>
    </citation>
    <scope>NUCLEOTIDE SEQUENCE</scope>
    <source>
        <strain evidence="1">PSN293</strain>
    </source>
</reference>
<evidence type="ECO:0000313" key="2">
    <source>
        <dbReference type="Proteomes" id="UP001301769"/>
    </source>
</evidence>
<gene>
    <name evidence="1" type="ORF">QBC37DRAFT_373898</name>
</gene>
<evidence type="ECO:0000313" key="1">
    <source>
        <dbReference type="EMBL" id="KAK4213519.1"/>
    </source>
</evidence>
<sequence length="155" mass="18104">MGHIAVFFVLWKLFGDGDRSLSEQAGIPRYLRRESRKNRRVLARYSVTLLIASWDLTNGLYDILEDKAYSPRRCKAYGDAWDSQFTSYLFGQYFAGVHIVREMTQFFSHIKGSLAEQVKTLIWKIQDEFITMHTKCERNWRCAGLKVISLPCKKP</sequence>
<keyword evidence="2" id="KW-1185">Reference proteome</keyword>
<dbReference type="EMBL" id="MU858107">
    <property type="protein sequence ID" value="KAK4213519.1"/>
    <property type="molecule type" value="Genomic_DNA"/>
</dbReference>
<accession>A0AAN7B7U6</accession>
<comment type="caution">
    <text evidence="1">The sequence shown here is derived from an EMBL/GenBank/DDBJ whole genome shotgun (WGS) entry which is preliminary data.</text>
</comment>
<dbReference type="Proteomes" id="UP001301769">
    <property type="component" value="Unassembled WGS sequence"/>
</dbReference>
<proteinExistence type="predicted"/>
<dbReference type="AlphaFoldDB" id="A0AAN7B7U6"/>
<organism evidence="1 2">
    <name type="scientific">Rhypophila decipiens</name>
    <dbReference type="NCBI Taxonomy" id="261697"/>
    <lineage>
        <taxon>Eukaryota</taxon>
        <taxon>Fungi</taxon>
        <taxon>Dikarya</taxon>
        <taxon>Ascomycota</taxon>
        <taxon>Pezizomycotina</taxon>
        <taxon>Sordariomycetes</taxon>
        <taxon>Sordariomycetidae</taxon>
        <taxon>Sordariales</taxon>
        <taxon>Naviculisporaceae</taxon>
        <taxon>Rhypophila</taxon>
    </lineage>
</organism>
<name>A0AAN7B7U6_9PEZI</name>